<organism evidence="3 4">
    <name type="scientific">Periplaneta americana</name>
    <name type="common">American cockroach</name>
    <name type="synonym">Blatta americana</name>
    <dbReference type="NCBI Taxonomy" id="6978"/>
    <lineage>
        <taxon>Eukaryota</taxon>
        <taxon>Metazoa</taxon>
        <taxon>Ecdysozoa</taxon>
        <taxon>Arthropoda</taxon>
        <taxon>Hexapoda</taxon>
        <taxon>Insecta</taxon>
        <taxon>Pterygota</taxon>
        <taxon>Neoptera</taxon>
        <taxon>Polyneoptera</taxon>
        <taxon>Dictyoptera</taxon>
        <taxon>Blattodea</taxon>
        <taxon>Blattoidea</taxon>
        <taxon>Blattidae</taxon>
        <taxon>Blattinae</taxon>
        <taxon>Periplaneta</taxon>
    </lineage>
</organism>
<dbReference type="InterPro" id="IPR043502">
    <property type="entry name" value="DNA/RNA_pol_sf"/>
</dbReference>
<dbReference type="PANTHER" id="PTHR47027">
    <property type="entry name" value="REVERSE TRANSCRIPTASE DOMAIN-CONTAINING PROTEIN"/>
    <property type="match status" value="1"/>
</dbReference>
<gene>
    <name evidence="3" type="ORF">ANN_12410</name>
</gene>
<dbReference type="InterPro" id="IPR036397">
    <property type="entry name" value="RNaseH_sf"/>
</dbReference>
<evidence type="ECO:0000259" key="2">
    <source>
        <dbReference type="Pfam" id="PF00078"/>
    </source>
</evidence>
<dbReference type="SUPFAM" id="SSF53098">
    <property type="entry name" value="Ribonuclease H-like"/>
    <property type="match status" value="1"/>
</dbReference>
<dbReference type="Proteomes" id="UP001148838">
    <property type="component" value="Unassembled WGS sequence"/>
</dbReference>
<dbReference type="EMBL" id="JAJSOF020000009">
    <property type="protein sequence ID" value="KAJ4445725.1"/>
    <property type="molecule type" value="Genomic_DNA"/>
</dbReference>
<comment type="caution">
    <text evidence="3">The sequence shown here is derived from an EMBL/GenBank/DDBJ whole genome shotgun (WGS) entry which is preliminary data.</text>
</comment>
<keyword evidence="4" id="KW-1185">Reference proteome</keyword>
<dbReference type="InterPro" id="IPR000477">
    <property type="entry name" value="RT_dom"/>
</dbReference>
<dbReference type="PANTHER" id="PTHR47027:SF29">
    <property type="entry name" value="C2H2-TYPE DOMAIN-CONTAINING PROTEIN"/>
    <property type="match status" value="1"/>
</dbReference>
<sequence length="538" mass="60445">MLRVFENKVLMKVFGAKRDEVTGEWRKLHNAELQTLYSSPDIIRNIKFRRLRWAGHVARMGWIPGHCNLHGNEQADALAKKGANLKINPRKPVSFSSVKQYIKQLQKNNDQQELDINISQQCRKLLKDIPPEPRRLAVASFRLNTEHDILGKHLNRLGILPSASCILCHHQEDMDRQHLAKCPALKSSKEVDRYWEARARITAPRFTQPPIKLSTGSFKGVKGGQSMVPTTPPHSSAEVIESMGLYLHAPPSAFMAWWMDGRTMHVLGHAPGPDTADIEGGNSEFKYTHRKVDEGNCKQGCVAAGGAGILSGLMTNEFGVDQAPDRRSLQDRPKYTRHLCHSSVPSSEVFPYQTLMRFGEDVIAGEGNHLAPSVMVQVKLKQGDALSPLLFNFALEYAIRKVQDNKQDLELNGLHQLLVYADDLNMLGENTQTIRENTGILLESSKAIGLDVNSEKTKCIIMCRDHNIVRNGNIEIGDLSLEEVEKFKYLGATVTNINDTREEMPVIIWLRSFCHLSSLLSKNLKARIYKTVLLPVVL</sequence>
<dbReference type="Gene3D" id="3.30.420.10">
    <property type="entry name" value="Ribonuclease H-like superfamily/Ribonuclease H"/>
    <property type="match status" value="1"/>
</dbReference>
<dbReference type="Pfam" id="PF00078">
    <property type="entry name" value="RVT_1"/>
    <property type="match status" value="1"/>
</dbReference>
<proteinExistence type="predicted"/>
<reference evidence="3 4" key="1">
    <citation type="journal article" date="2022" name="Allergy">
        <title>Genome assembly and annotation of Periplaneta americana reveal a comprehensive cockroach allergen profile.</title>
        <authorList>
            <person name="Wang L."/>
            <person name="Xiong Q."/>
            <person name="Saelim N."/>
            <person name="Wang L."/>
            <person name="Nong W."/>
            <person name="Wan A.T."/>
            <person name="Shi M."/>
            <person name="Liu X."/>
            <person name="Cao Q."/>
            <person name="Hui J.H.L."/>
            <person name="Sookrung N."/>
            <person name="Leung T.F."/>
            <person name="Tungtrongchitr A."/>
            <person name="Tsui S.K.W."/>
        </authorList>
    </citation>
    <scope>NUCLEOTIDE SEQUENCE [LARGE SCALE GENOMIC DNA]</scope>
    <source>
        <strain evidence="3">PWHHKU_190912</strain>
    </source>
</reference>
<accession>A0ABQ8TJ71</accession>
<feature type="region of interest" description="Disordered" evidence="1">
    <location>
        <begin position="213"/>
        <end position="235"/>
    </location>
</feature>
<name>A0ABQ8TJ71_PERAM</name>
<evidence type="ECO:0000313" key="4">
    <source>
        <dbReference type="Proteomes" id="UP001148838"/>
    </source>
</evidence>
<dbReference type="InterPro" id="IPR012337">
    <property type="entry name" value="RNaseH-like_sf"/>
</dbReference>
<evidence type="ECO:0000256" key="1">
    <source>
        <dbReference type="SAM" id="MobiDB-lite"/>
    </source>
</evidence>
<feature type="domain" description="Reverse transcriptase" evidence="2">
    <location>
        <begin position="376"/>
        <end position="493"/>
    </location>
</feature>
<protein>
    <recommendedName>
        <fullName evidence="2">Reverse transcriptase domain-containing protein</fullName>
    </recommendedName>
</protein>
<evidence type="ECO:0000313" key="3">
    <source>
        <dbReference type="EMBL" id="KAJ4445725.1"/>
    </source>
</evidence>
<dbReference type="SUPFAM" id="SSF56672">
    <property type="entry name" value="DNA/RNA polymerases"/>
    <property type="match status" value="1"/>
</dbReference>